<dbReference type="Pfam" id="PF00932">
    <property type="entry name" value="LTD"/>
    <property type="match status" value="1"/>
</dbReference>
<evidence type="ECO:0000259" key="2">
    <source>
        <dbReference type="PROSITE" id="PS51841"/>
    </source>
</evidence>
<name>A0A7S3UEH0_9CHLO</name>
<dbReference type="PROSITE" id="PS51841">
    <property type="entry name" value="LTD"/>
    <property type="match status" value="1"/>
</dbReference>
<proteinExistence type="predicted"/>
<dbReference type="EMBL" id="HBIS01006456">
    <property type="protein sequence ID" value="CAE0612010.1"/>
    <property type="molecule type" value="Transcribed_RNA"/>
</dbReference>
<dbReference type="AlphaFoldDB" id="A0A7S3UEH0"/>
<evidence type="ECO:0000256" key="1">
    <source>
        <dbReference type="SAM" id="SignalP"/>
    </source>
</evidence>
<protein>
    <recommendedName>
        <fullName evidence="2">LTD domain-containing protein</fullName>
    </recommendedName>
</protein>
<gene>
    <name evidence="3" type="ORF">PSAL00342_LOCUS5845</name>
</gene>
<feature type="signal peptide" evidence="1">
    <location>
        <begin position="1"/>
        <end position="18"/>
    </location>
</feature>
<feature type="chain" id="PRO_5030716769" description="LTD domain-containing protein" evidence="1">
    <location>
        <begin position="19"/>
        <end position="497"/>
    </location>
</feature>
<reference evidence="3" key="1">
    <citation type="submission" date="2021-01" db="EMBL/GenBank/DDBJ databases">
        <authorList>
            <person name="Corre E."/>
            <person name="Pelletier E."/>
            <person name="Niang G."/>
            <person name="Scheremetjew M."/>
            <person name="Finn R."/>
            <person name="Kale V."/>
            <person name="Holt S."/>
            <person name="Cochrane G."/>
            <person name="Meng A."/>
            <person name="Brown T."/>
            <person name="Cohen L."/>
        </authorList>
    </citation>
    <scope>NUCLEOTIDE SEQUENCE</scope>
    <source>
        <strain evidence="3">CCMP1897</strain>
    </source>
</reference>
<accession>A0A7S3UEH0</accession>
<dbReference type="Gene3D" id="2.60.40.1260">
    <property type="entry name" value="Lamin Tail domain"/>
    <property type="match status" value="1"/>
</dbReference>
<keyword evidence="1" id="KW-0732">Signal</keyword>
<dbReference type="InterPro" id="IPR001322">
    <property type="entry name" value="Lamin_tail_dom"/>
</dbReference>
<evidence type="ECO:0000313" key="3">
    <source>
        <dbReference type="EMBL" id="CAE0612010.1"/>
    </source>
</evidence>
<dbReference type="SUPFAM" id="SSF74853">
    <property type="entry name" value="Lamin A/C globular tail domain"/>
    <property type="match status" value="1"/>
</dbReference>
<sequence>MALRSLLAMAVAVGKVHTSSSDVRINELSPTSDSGGVAWVELYHAGETAVNVAGWRLVGRSEEETFVLGTPLCQQSTVMRPQQHMVVQQQNQGIPTGCGFRFGFDQKGGHVALLDAAGKTMDATEWDIPLGDGSTWGRQPDGSGKFQRVELPTPGEANADPPAIQTNGRAYGTGQVCKFSSLDVESFNVPEVAAEVSNALRLDEMSGLAPSIVTPGVLWVHEDDDDAILYALSSSFPFPGRLVGEITLDVKAEDLEDIATAKCPDGLTECIWVADTGDNCARDTISETYRGRRAPNCSLRRSSVVWAIQEPQLHLKTARPMLFGASLEDEERKMWAFQFTLEGGEKLDFESLLVKPDGSQFFLIERTRLCCPAVFASPNVTASAPGTVLSMELSLIAELSNPPDAQLSGADFHPDGMEFIASTPREGVYVYRLQEPFDFSTAGLPLFVTWAPAAPQLEGIAYVRPFEDRPPGLWMASESDVGRVAPPLTFLACPADG</sequence>
<dbReference type="InterPro" id="IPR036415">
    <property type="entry name" value="Lamin_tail_dom_sf"/>
</dbReference>
<feature type="domain" description="LTD" evidence="2">
    <location>
        <begin position="12"/>
        <end position="138"/>
    </location>
</feature>
<organism evidence="3">
    <name type="scientific">Picocystis salinarum</name>
    <dbReference type="NCBI Taxonomy" id="88271"/>
    <lineage>
        <taxon>Eukaryota</taxon>
        <taxon>Viridiplantae</taxon>
        <taxon>Chlorophyta</taxon>
        <taxon>Picocystophyceae</taxon>
        <taxon>Picocystales</taxon>
        <taxon>Picocystaceae</taxon>
        <taxon>Picocystis</taxon>
    </lineage>
</organism>